<evidence type="ECO:0000256" key="9">
    <source>
        <dbReference type="RuleBase" id="RU364106"/>
    </source>
</evidence>
<dbReference type="InterPro" id="IPR011545">
    <property type="entry name" value="DEAD/DEAH_box_helicase_dom"/>
</dbReference>
<dbReference type="PROSITE" id="PS51193">
    <property type="entry name" value="HELICASE_ATP_BIND_2"/>
    <property type="match status" value="1"/>
</dbReference>
<organism evidence="11 12">
    <name type="scientific">Bacillus arachidis</name>
    <dbReference type="NCBI Taxonomy" id="2819290"/>
    <lineage>
        <taxon>Bacteria</taxon>
        <taxon>Bacillati</taxon>
        <taxon>Bacillota</taxon>
        <taxon>Bacilli</taxon>
        <taxon>Bacillales</taxon>
        <taxon>Bacillaceae</taxon>
        <taxon>Bacillus</taxon>
    </lineage>
</organism>
<evidence type="ECO:0000256" key="7">
    <source>
        <dbReference type="ARBA" id="ARBA00048954"/>
    </source>
</evidence>
<dbReference type="EMBL" id="JAGDQJ010000006">
    <property type="protein sequence ID" value="MBO1624479.1"/>
    <property type="molecule type" value="Genomic_DNA"/>
</dbReference>
<feature type="domain" description="Helicase ATP-binding" evidence="10">
    <location>
        <begin position="249"/>
        <end position="512"/>
    </location>
</feature>
<dbReference type="PANTHER" id="PTHR11472">
    <property type="entry name" value="DNA REPAIR DEAD HELICASE RAD3/XP-D SUBFAMILY MEMBER"/>
    <property type="match status" value="1"/>
</dbReference>
<name>A0ABS3NU60_9BACI</name>
<dbReference type="Proteomes" id="UP000677611">
    <property type="component" value="Unassembled WGS sequence"/>
</dbReference>
<comment type="catalytic activity">
    <reaction evidence="7">
        <text>ATP + H2O = ADP + phosphate + H(+)</text>
        <dbReference type="Rhea" id="RHEA:13065"/>
        <dbReference type="ChEBI" id="CHEBI:15377"/>
        <dbReference type="ChEBI" id="CHEBI:15378"/>
        <dbReference type="ChEBI" id="CHEBI:30616"/>
        <dbReference type="ChEBI" id="CHEBI:43474"/>
        <dbReference type="ChEBI" id="CHEBI:456216"/>
        <dbReference type="EC" id="5.6.2.3"/>
    </reaction>
</comment>
<dbReference type="InterPro" id="IPR006054">
    <property type="entry name" value="DnaQ"/>
</dbReference>
<dbReference type="InterPro" id="IPR045028">
    <property type="entry name" value="DinG/Rad3-like"/>
</dbReference>
<dbReference type="CDD" id="cd06127">
    <property type="entry name" value="DEDDh"/>
    <property type="match status" value="1"/>
</dbReference>
<dbReference type="EC" id="3.1.-.-" evidence="8 9"/>
<dbReference type="InterPro" id="IPR014001">
    <property type="entry name" value="Helicase_ATP-bd"/>
</dbReference>
<keyword evidence="3 8" id="KW-0547">Nucleotide-binding</keyword>
<dbReference type="InterPro" id="IPR014013">
    <property type="entry name" value="Helic_SF1/SF2_ATP-bd_DinG/Rad3"/>
</dbReference>
<dbReference type="Pfam" id="PF13307">
    <property type="entry name" value="Helicase_C_2"/>
    <property type="match status" value="1"/>
</dbReference>
<evidence type="ECO:0000256" key="4">
    <source>
        <dbReference type="ARBA" id="ARBA00022801"/>
    </source>
</evidence>
<protein>
    <recommendedName>
        <fullName evidence="8 9">3'-5' exonuclease DinG</fullName>
        <ecNumber evidence="8 9">3.1.-.-</ecNumber>
    </recommendedName>
</protein>
<dbReference type="InterPro" id="IPR012337">
    <property type="entry name" value="RNaseH-like_sf"/>
</dbReference>
<evidence type="ECO:0000256" key="6">
    <source>
        <dbReference type="ARBA" id="ARBA00022840"/>
    </source>
</evidence>
<proteinExistence type="inferred from homology"/>
<accession>A0ABS3NU60</accession>
<comment type="cofactor">
    <cofactor evidence="1">
        <name>[4Fe-4S] cluster</name>
        <dbReference type="ChEBI" id="CHEBI:49883"/>
    </cofactor>
</comment>
<dbReference type="PANTHER" id="PTHR11472:SF34">
    <property type="entry name" value="REGULATOR OF TELOMERE ELONGATION HELICASE 1"/>
    <property type="match status" value="1"/>
</dbReference>
<dbReference type="InterPro" id="IPR006555">
    <property type="entry name" value="ATP-dep_Helicase_C"/>
</dbReference>
<dbReference type="NCBIfam" id="NF005981">
    <property type="entry name" value="PRK08074.1"/>
    <property type="match status" value="1"/>
</dbReference>
<dbReference type="SMART" id="SM00491">
    <property type="entry name" value="HELICc2"/>
    <property type="match status" value="1"/>
</dbReference>
<evidence type="ECO:0000259" key="10">
    <source>
        <dbReference type="PROSITE" id="PS51193"/>
    </source>
</evidence>
<feature type="binding site" evidence="8">
    <location>
        <begin position="284"/>
        <end position="291"/>
    </location>
    <ligand>
        <name>ATP</name>
        <dbReference type="ChEBI" id="CHEBI:30616"/>
    </ligand>
</feature>
<keyword evidence="12" id="KW-1185">Reference proteome</keyword>
<evidence type="ECO:0000256" key="5">
    <source>
        <dbReference type="ARBA" id="ARBA00022839"/>
    </source>
</evidence>
<dbReference type="Pfam" id="PF00929">
    <property type="entry name" value="RNase_T"/>
    <property type="match status" value="1"/>
</dbReference>
<evidence type="ECO:0000256" key="2">
    <source>
        <dbReference type="ARBA" id="ARBA00022722"/>
    </source>
</evidence>
<keyword evidence="2 8" id="KW-0540">Nuclease</keyword>
<comment type="caution">
    <text evidence="11">The sequence shown here is derived from an EMBL/GenBank/DDBJ whole genome shotgun (WGS) entry which is preliminary data.</text>
</comment>
<dbReference type="InterPro" id="IPR027417">
    <property type="entry name" value="P-loop_NTPase"/>
</dbReference>
<dbReference type="SMART" id="SM00479">
    <property type="entry name" value="EXOIII"/>
    <property type="match status" value="1"/>
</dbReference>
<dbReference type="InterPro" id="IPR006310">
    <property type="entry name" value="DinG"/>
</dbReference>
<dbReference type="InterPro" id="IPR013520">
    <property type="entry name" value="Ribonucl_H"/>
</dbReference>
<dbReference type="SUPFAM" id="SSF53098">
    <property type="entry name" value="Ribonuclease H-like"/>
    <property type="match status" value="1"/>
</dbReference>
<keyword evidence="11" id="KW-0347">Helicase</keyword>
<dbReference type="InterPro" id="IPR036397">
    <property type="entry name" value="RNaseH_sf"/>
</dbReference>
<comment type="function">
    <text evidence="8 9">3'-5' exonuclease.</text>
</comment>
<evidence type="ECO:0000256" key="3">
    <source>
        <dbReference type="ARBA" id="ARBA00022741"/>
    </source>
</evidence>
<dbReference type="Pfam" id="PF00270">
    <property type="entry name" value="DEAD"/>
    <property type="match status" value="1"/>
</dbReference>
<dbReference type="Gene3D" id="3.40.50.300">
    <property type="entry name" value="P-loop containing nucleotide triphosphate hydrolases"/>
    <property type="match status" value="2"/>
</dbReference>
<dbReference type="HAMAP" id="MF_02206">
    <property type="entry name" value="DinG_exonucl"/>
    <property type="match status" value="1"/>
</dbReference>
<keyword evidence="5 8" id="KW-0269">Exonuclease</keyword>
<keyword evidence="6 8" id="KW-0067">ATP-binding</keyword>
<dbReference type="RefSeq" id="WP_208016834.1">
    <property type="nucleotide sequence ID" value="NZ_JAGDQJ010000006.1"/>
</dbReference>
<dbReference type="Gene3D" id="3.30.420.10">
    <property type="entry name" value="Ribonuclease H-like superfamily/Ribonuclease H"/>
    <property type="match status" value="1"/>
</dbReference>
<evidence type="ECO:0000313" key="11">
    <source>
        <dbReference type="EMBL" id="MBO1624479.1"/>
    </source>
</evidence>
<dbReference type="SUPFAM" id="SSF52540">
    <property type="entry name" value="P-loop containing nucleoside triphosphate hydrolases"/>
    <property type="match status" value="1"/>
</dbReference>
<feature type="short sequence motif" description="DEAH box" evidence="8">
    <location>
        <begin position="463"/>
        <end position="466"/>
    </location>
</feature>
<evidence type="ECO:0000256" key="8">
    <source>
        <dbReference type="HAMAP-Rule" id="MF_02206"/>
    </source>
</evidence>
<reference evidence="11 12" key="1">
    <citation type="submission" date="2021-03" db="EMBL/GenBank/DDBJ databases">
        <title>Identification of novel Bacillus strains.</title>
        <authorList>
            <person name="Xiao Z."/>
            <person name="Li Y."/>
            <person name="Shen J."/>
        </authorList>
    </citation>
    <scope>NUCLEOTIDE SEQUENCE [LARGE SCALE GENOMIC DNA]</scope>
    <source>
        <strain evidence="11 12">SY8</strain>
    </source>
</reference>
<evidence type="ECO:0000256" key="1">
    <source>
        <dbReference type="ARBA" id="ARBA00001966"/>
    </source>
</evidence>
<gene>
    <name evidence="8 9 11" type="primary">dinG</name>
    <name evidence="11" type="ORF">J4P90_04310</name>
</gene>
<comment type="similarity">
    <text evidence="8 9">Belongs to the helicase family. DinG subfamily. Type 2 sub-subfamily.</text>
</comment>
<keyword evidence="4 8" id="KW-0378">Hydrolase</keyword>
<dbReference type="SMART" id="SM00487">
    <property type="entry name" value="DEXDc"/>
    <property type="match status" value="1"/>
</dbReference>
<dbReference type="NCBIfam" id="TIGR01407">
    <property type="entry name" value="dinG_rel"/>
    <property type="match status" value="1"/>
</dbReference>
<dbReference type="GO" id="GO:0004386">
    <property type="term" value="F:helicase activity"/>
    <property type="evidence" value="ECO:0007669"/>
    <property type="project" value="UniProtKB-KW"/>
</dbReference>
<dbReference type="NCBIfam" id="TIGR00573">
    <property type="entry name" value="dnaq"/>
    <property type="match status" value="1"/>
</dbReference>
<sequence>MSKRYVVVDLETTGNSWKDGKDRITQIAAVVVEDGEILEIFSSFVNPKREIPPFITELTGIDENLVKQAPLFCDIAPMVAELLHGAYFVAHNVHFDWNFLKEELKQAGYGEVNCPKIDTVELAQILLPTADSYKLRDLAKKHELEHDQPHRADSDALVTAELFLQFLNQLEKLPLVTLQSFYELSDVLQSDIANIISENILNKVMLGTEEANEYEVYRNIALRKRNYALEMGDDCSSKFDAFLYKSMEQLELKMPTFEKRESQQRMMKEIYTALRDSRFSLIEAGTGTGKTLAYLLPSIYFAKKKEEPVIISTQTVQLQQQMIENEIPLLQSILPFPFEVALLKGRKHYLCLHKFEYALQEEEKNYDAALTKAKILVWLLQTETGDRDELNIPEGGKLLWDRICSDTYSPGGMQSNWFSRCFYQRAKNKALFADIVITNHALLFQDFVSEDPLLGSCEYIIFDEAHHIEETATRTLGDQFSCMYFQLILSRLGTLETDDVLSKVYELVGKSKNSPRSTFQMLSHRLKEIKFDADELFQMLRTFIFQQTQQEQGANNIPLIYRYNADQEDGKLWRSIVELTNRFVYELRKILTVLDKQADILQSKIEWEIHVVTGEFMHLLEILRKMADSLQLLILEKTAYVTWMETETKGTIHSTVLYAQPVHIGERFADEFLTKKRSVIFTSATLTVNNTFDYMQEQLGLYDFAPDTLTVSSPFHYEEQVKLMVPTDVPLIKEVSEDTYIREVSYHITKIAKATNGRMLVLFTSYEMLKKTYTNLKQAEELEDFVLLTQSVHNRSRSRLVRKFQEFDKSILLGTSSFWEGIDIPGDALSCLVIVRLPFTPPHQPMMEAKSEWLKNKGEDVFTKLALPQAILRFKQGFGRLIRTTTDTGTVFVLDRRLTNSFYGKRFMQSIPNVPLYEGTLEQLLEHLEQ</sequence>
<evidence type="ECO:0000313" key="12">
    <source>
        <dbReference type="Proteomes" id="UP000677611"/>
    </source>
</evidence>